<evidence type="ECO:0000313" key="4">
    <source>
        <dbReference type="Proteomes" id="UP001530377"/>
    </source>
</evidence>
<dbReference type="EMBL" id="JALLPB020000086">
    <property type="protein sequence ID" value="KAL3821738.1"/>
    <property type="molecule type" value="Genomic_DNA"/>
</dbReference>
<keyword evidence="4" id="KW-1185">Reference proteome</keyword>
<proteinExistence type="predicted"/>
<dbReference type="AlphaFoldDB" id="A0ABD3SB33"/>
<protein>
    <submittedName>
        <fullName evidence="3">Uncharacterized protein</fullName>
    </submittedName>
</protein>
<feature type="signal peptide" evidence="2">
    <location>
        <begin position="1"/>
        <end position="22"/>
    </location>
</feature>
<reference evidence="3 4" key="1">
    <citation type="submission" date="2024-10" db="EMBL/GenBank/DDBJ databases">
        <title>Updated reference genomes for cyclostephanoid diatoms.</title>
        <authorList>
            <person name="Roberts W.R."/>
            <person name="Alverson A.J."/>
        </authorList>
    </citation>
    <scope>NUCLEOTIDE SEQUENCE [LARGE SCALE GENOMIC DNA]</scope>
    <source>
        <strain evidence="3 4">AJA228-03</strain>
    </source>
</reference>
<comment type="caution">
    <text evidence="3">The sequence shown here is derived from an EMBL/GenBank/DDBJ whole genome shotgun (WGS) entry which is preliminary data.</text>
</comment>
<gene>
    <name evidence="3" type="ORF">ACHAXA_008474</name>
</gene>
<sequence length="537" mass="60570">MAPNNRLRLFTTLALLVSPIHSLQTISRSASSRPPSATVLDSCRPWHRNMPRRITIHHGTTSHGCESHPVRTMCTRKKRLTYNPLRAGSNDNMETDEELIENLFKGYVPESTPADISEAKETNIMPSHFIQGKAAVGIGGNDGFVYDVNALKRNLVQESVKGCKQELLVLLEDGRQNVAFTTKFSKDENQRTAVSPRWRRDRDDLIEERLSALVQANPVSTTTDSNLLDGRWSFAFATNSVSSILDTSRFFLSKTKRVDASASERKVNSDTKVESTTVRGGPWRFRSGKTENPFRSSTRHIFLENLEGDENAHIIDETRLLGGLFQNYLRYDVYGLTRTALDLDLTKSESKLLGLSVKTRNRDDFKGTKQGEPLEIQVIYLDTDLCICTTGAGLNGPLHVYTKSDLWVAGGAKRKLRLIAKTASWIATIQSPLRIRQRLLNLFLQTKSPSIRAKPGLKAVNIGELDVDKDGATREDPAWDGPDDPFMHLSPGERMDVLRTMSLQDIYRSASERKEQNKKQKWKWLGNRGKKFKRPEK</sequence>
<feature type="compositionally biased region" description="Basic residues" evidence="1">
    <location>
        <begin position="528"/>
        <end position="537"/>
    </location>
</feature>
<feature type="region of interest" description="Disordered" evidence="1">
    <location>
        <begin position="509"/>
        <end position="537"/>
    </location>
</feature>
<evidence type="ECO:0000256" key="2">
    <source>
        <dbReference type="SAM" id="SignalP"/>
    </source>
</evidence>
<accession>A0ABD3SB33</accession>
<organism evidence="3 4">
    <name type="scientific">Cyclostephanos tholiformis</name>
    <dbReference type="NCBI Taxonomy" id="382380"/>
    <lineage>
        <taxon>Eukaryota</taxon>
        <taxon>Sar</taxon>
        <taxon>Stramenopiles</taxon>
        <taxon>Ochrophyta</taxon>
        <taxon>Bacillariophyta</taxon>
        <taxon>Coscinodiscophyceae</taxon>
        <taxon>Thalassiosirophycidae</taxon>
        <taxon>Stephanodiscales</taxon>
        <taxon>Stephanodiscaceae</taxon>
        <taxon>Cyclostephanos</taxon>
    </lineage>
</organism>
<evidence type="ECO:0000256" key="1">
    <source>
        <dbReference type="SAM" id="MobiDB-lite"/>
    </source>
</evidence>
<feature type="chain" id="PRO_5044782317" evidence="2">
    <location>
        <begin position="23"/>
        <end position="537"/>
    </location>
</feature>
<keyword evidence="2" id="KW-0732">Signal</keyword>
<name>A0ABD3SB33_9STRA</name>
<evidence type="ECO:0000313" key="3">
    <source>
        <dbReference type="EMBL" id="KAL3821738.1"/>
    </source>
</evidence>
<dbReference type="Proteomes" id="UP001530377">
    <property type="component" value="Unassembled WGS sequence"/>
</dbReference>